<dbReference type="EMBL" id="CP069040">
    <property type="protein sequence ID" value="QRD05112.1"/>
    <property type="molecule type" value="Genomic_DNA"/>
</dbReference>
<dbReference type="AlphaFoldDB" id="A0A7U2FH07"/>
<organism evidence="1 2">
    <name type="scientific">Phaeosphaeria nodorum (strain SN15 / ATCC MYA-4574 / FGSC 10173)</name>
    <name type="common">Glume blotch fungus</name>
    <name type="synonym">Parastagonospora nodorum</name>
    <dbReference type="NCBI Taxonomy" id="321614"/>
    <lineage>
        <taxon>Eukaryota</taxon>
        <taxon>Fungi</taxon>
        <taxon>Dikarya</taxon>
        <taxon>Ascomycota</taxon>
        <taxon>Pezizomycotina</taxon>
        <taxon>Dothideomycetes</taxon>
        <taxon>Pleosporomycetidae</taxon>
        <taxon>Pleosporales</taxon>
        <taxon>Pleosporineae</taxon>
        <taxon>Phaeosphaeriaceae</taxon>
        <taxon>Parastagonospora</taxon>
    </lineage>
</organism>
<dbReference type="VEuPathDB" id="FungiDB:JI435_444100"/>
<dbReference type="Proteomes" id="UP000663193">
    <property type="component" value="Chromosome 18"/>
</dbReference>
<reference evidence="2" key="1">
    <citation type="journal article" date="2021" name="BMC Genomics">
        <title>Chromosome-level genome assembly and manually-curated proteome of model necrotroph Parastagonospora nodorum Sn15 reveals a genome-wide trove of candidate effector homologs, and redundancy of virulence-related functions within an accessory chromosome.</title>
        <authorList>
            <person name="Bertazzoni S."/>
            <person name="Jones D.A.B."/>
            <person name="Phan H.T."/>
            <person name="Tan K.-C."/>
            <person name="Hane J.K."/>
        </authorList>
    </citation>
    <scope>NUCLEOTIDE SEQUENCE [LARGE SCALE GENOMIC DNA]</scope>
    <source>
        <strain evidence="2">SN15 / ATCC MYA-4574 / FGSC 10173)</strain>
    </source>
</reference>
<keyword evidence="2" id="KW-1185">Reference proteome</keyword>
<proteinExistence type="predicted"/>
<gene>
    <name evidence="1" type="ORF">JI435_444100</name>
</gene>
<accession>A0A7U2FH07</accession>
<evidence type="ECO:0000313" key="2">
    <source>
        <dbReference type="Proteomes" id="UP000663193"/>
    </source>
</evidence>
<name>A0A7U2FH07_PHANO</name>
<protein>
    <submittedName>
        <fullName evidence="1">Uncharacterized protein</fullName>
    </submittedName>
</protein>
<evidence type="ECO:0000313" key="1">
    <source>
        <dbReference type="EMBL" id="QRD05112.1"/>
    </source>
</evidence>
<sequence length="143" mass="16236">MRNSALVSRRSRHEEPWARLAPCGTLRRWVQEDLGKQEREGADWLSELRQTRESTACSSASNEYLNLHHSVQRLLSSTEIELLEVHYMPMAIHTPDTALTYLNKAVAMHFSAPASSLFRTRLVATMSTLAASNYTQVKHEVPT</sequence>